<keyword evidence="1" id="KW-0805">Transcription regulation</keyword>
<dbReference type="InterPro" id="IPR036390">
    <property type="entry name" value="WH_DNA-bd_sf"/>
</dbReference>
<dbReference type="Proteomes" id="UP001429564">
    <property type="component" value="Unassembled WGS sequence"/>
</dbReference>
<feature type="domain" description="HTH crp-type" evidence="5">
    <location>
        <begin position="148"/>
        <end position="221"/>
    </location>
</feature>
<gene>
    <name evidence="6" type="ORF">DL239_21180</name>
</gene>
<evidence type="ECO:0000259" key="5">
    <source>
        <dbReference type="PROSITE" id="PS51063"/>
    </source>
</evidence>
<dbReference type="CDD" id="cd00038">
    <property type="entry name" value="CAP_ED"/>
    <property type="match status" value="1"/>
</dbReference>
<name>A0ABX0WCN4_9RHOB</name>
<sequence length="231" mass="25704">MKKLDESLLGGVPPFRKLQRPQVREILDLAEPKRFDAGTAIFDEGMAADRFYLLLDGHIRVLRTTEGGDQVIALHIVAGQLFGIAAAIGRETYPATAMPVDDCLVLSWPTSHWSKFTAKYDGFATESYKVVGERMGEMNNRLVEMATQQVEQRVARAVLRLIRQSGKAVEGGIEIDFPITRQNLSDMTGTTLHTVSRLMSAWEKGGLVKSSRRHIVVTDPHRLVVLSEKSD</sequence>
<dbReference type="Pfam" id="PF13545">
    <property type="entry name" value="HTH_Crp_2"/>
    <property type="match status" value="1"/>
</dbReference>
<dbReference type="InterPro" id="IPR018490">
    <property type="entry name" value="cNMP-bd_dom_sf"/>
</dbReference>
<dbReference type="InterPro" id="IPR000595">
    <property type="entry name" value="cNMP-bd_dom"/>
</dbReference>
<dbReference type="SMART" id="SM00100">
    <property type="entry name" value="cNMP"/>
    <property type="match status" value="1"/>
</dbReference>
<dbReference type="InterPro" id="IPR036388">
    <property type="entry name" value="WH-like_DNA-bd_sf"/>
</dbReference>
<dbReference type="InterPro" id="IPR050397">
    <property type="entry name" value="Env_Response_Regulators"/>
</dbReference>
<organism evidence="6 7">
    <name type="scientific">Parasedimentitalea denitrificans</name>
    <dbReference type="NCBI Taxonomy" id="2211118"/>
    <lineage>
        <taxon>Bacteria</taxon>
        <taxon>Pseudomonadati</taxon>
        <taxon>Pseudomonadota</taxon>
        <taxon>Alphaproteobacteria</taxon>
        <taxon>Rhodobacterales</taxon>
        <taxon>Paracoccaceae</taxon>
        <taxon>Parasedimentitalea</taxon>
    </lineage>
</organism>
<feature type="domain" description="Cyclic nucleotide-binding" evidence="4">
    <location>
        <begin position="14"/>
        <end position="103"/>
    </location>
</feature>
<dbReference type="InterPro" id="IPR012318">
    <property type="entry name" value="HTH_CRP"/>
</dbReference>
<dbReference type="CDD" id="cd00092">
    <property type="entry name" value="HTH_CRP"/>
    <property type="match status" value="1"/>
</dbReference>
<evidence type="ECO:0000256" key="1">
    <source>
        <dbReference type="ARBA" id="ARBA00023015"/>
    </source>
</evidence>
<dbReference type="SMART" id="SM00419">
    <property type="entry name" value="HTH_CRP"/>
    <property type="match status" value="1"/>
</dbReference>
<dbReference type="PROSITE" id="PS50042">
    <property type="entry name" value="CNMP_BINDING_3"/>
    <property type="match status" value="1"/>
</dbReference>
<evidence type="ECO:0000256" key="3">
    <source>
        <dbReference type="ARBA" id="ARBA00023163"/>
    </source>
</evidence>
<reference evidence="6 7" key="1">
    <citation type="submission" date="2018-05" db="EMBL/GenBank/DDBJ databases">
        <authorList>
            <person name="Zhang Y.-J."/>
        </authorList>
    </citation>
    <scope>NUCLEOTIDE SEQUENCE [LARGE SCALE GENOMIC DNA]</scope>
    <source>
        <strain evidence="6 7">CY04</strain>
    </source>
</reference>
<evidence type="ECO:0000259" key="4">
    <source>
        <dbReference type="PROSITE" id="PS50042"/>
    </source>
</evidence>
<evidence type="ECO:0000313" key="7">
    <source>
        <dbReference type="Proteomes" id="UP001429564"/>
    </source>
</evidence>
<dbReference type="PROSITE" id="PS51063">
    <property type="entry name" value="HTH_CRP_2"/>
    <property type="match status" value="1"/>
</dbReference>
<dbReference type="PRINTS" id="PR00034">
    <property type="entry name" value="HTHCRP"/>
</dbReference>
<evidence type="ECO:0000313" key="6">
    <source>
        <dbReference type="EMBL" id="NIZ63473.1"/>
    </source>
</evidence>
<evidence type="ECO:0000256" key="2">
    <source>
        <dbReference type="ARBA" id="ARBA00023125"/>
    </source>
</evidence>
<dbReference type="Pfam" id="PF00027">
    <property type="entry name" value="cNMP_binding"/>
    <property type="match status" value="1"/>
</dbReference>
<dbReference type="PANTHER" id="PTHR24567:SF28">
    <property type="entry name" value="LISTERIOLYSIN REGULATORY PROTEIN"/>
    <property type="match status" value="1"/>
</dbReference>
<dbReference type="Gene3D" id="1.10.10.10">
    <property type="entry name" value="Winged helix-like DNA-binding domain superfamily/Winged helix DNA-binding domain"/>
    <property type="match status" value="1"/>
</dbReference>
<dbReference type="RefSeq" id="WP_167686063.1">
    <property type="nucleotide sequence ID" value="NZ_QHLQ01000048.1"/>
</dbReference>
<dbReference type="InterPro" id="IPR014710">
    <property type="entry name" value="RmlC-like_jellyroll"/>
</dbReference>
<dbReference type="EMBL" id="QHLQ01000048">
    <property type="protein sequence ID" value="NIZ63473.1"/>
    <property type="molecule type" value="Genomic_DNA"/>
</dbReference>
<comment type="caution">
    <text evidence="6">The sequence shown here is derived from an EMBL/GenBank/DDBJ whole genome shotgun (WGS) entry which is preliminary data.</text>
</comment>
<dbReference type="SUPFAM" id="SSF51206">
    <property type="entry name" value="cAMP-binding domain-like"/>
    <property type="match status" value="1"/>
</dbReference>
<keyword evidence="3" id="KW-0804">Transcription</keyword>
<proteinExistence type="predicted"/>
<dbReference type="Gene3D" id="2.60.120.10">
    <property type="entry name" value="Jelly Rolls"/>
    <property type="match status" value="1"/>
</dbReference>
<dbReference type="SUPFAM" id="SSF46785">
    <property type="entry name" value="Winged helix' DNA-binding domain"/>
    <property type="match status" value="1"/>
</dbReference>
<keyword evidence="7" id="KW-1185">Reference proteome</keyword>
<protein>
    <submittedName>
        <fullName evidence="6">Crp/Fnr family transcriptional regulator</fullName>
    </submittedName>
</protein>
<accession>A0ABX0WCN4</accession>
<dbReference type="PANTHER" id="PTHR24567">
    <property type="entry name" value="CRP FAMILY TRANSCRIPTIONAL REGULATORY PROTEIN"/>
    <property type="match status" value="1"/>
</dbReference>
<keyword evidence="2" id="KW-0238">DNA-binding</keyword>